<proteinExistence type="predicted"/>
<organism evidence="1">
    <name type="scientific">uncultured Friedmanniella sp</name>
    <dbReference type="NCBI Taxonomy" id="335381"/>
    <lineage>
        <taxon>Bacteria</taxon>
        <taxon>Bacillati</taxon>
        <taxon>Actinomycetota</taxon>
        <taxon>Actinomycetes</taxon>
        <taxon>Propionibacteriales</taxon>
        <taxon>Nocardioidaceae</taxon>
        <taxon>Friedmanniella</taxon>
        <taxon>environmental samples</taxon>
    </lineage>
</organism>
<reference evidence="1" key="1">
    <citation type="submission" date="2020-02" db="EMBL/GenBank/DDBJ databases">
        <authorList>
            <person name="Meier V. D."/>
        </authorList>
    </citation>
    <scope>NUCLEOTIDE SEQUENCE</scope>
    <source>
        <strain evidence="1">AVDCRST_MAG48</strain>
    </source>
</reference>
<evidence type="ECO:0000313" key="1">
    <source>
        <dbReference type="EMBL" id="CAA9288698.1"/>
    </source>
</evidence>
<dbReference type="AlphaFoldDB" id="A0A6J4JVG2"/>
<feature type="non-terminal residue" evidence="1">
    <location>
        <position position="47"/>
    </location>
</feature>
<name>A0A6J4JVG2_9ACTN</name>
<accession>A0A6J4JVG2</accession>
<gene>
    <name evidence="1" type="ORF">AVDCRST_MAG48-348</name>
</gene>
<feature type="non-terminal residue" evidence="1">
    <location>
        <position position="1"/>
    </location>
</feature>
<sequence length="47" mass="4891">GQHDRDGDGGEAADAGNSHGFLLVVGFDLGRRRGAEEGPRPFSPTVL</sequence>
<dbReference type="EMBL" id="CADCTS010000052">
    <property type="protein sequence ID" value="CAA9288698.1"/>
    <property type="molecule type" value="Genomic_DNA"/>
</dbReference>
<protein>
    <submittedName>
        <fullName evidence="1">Uncharacterized protein</fullName>
    </submittedName>
</protein>